<dbReference type="OrthoDB" id="1164924at2"/>
<proteinExistence type="predicted"/>
<sequence length="136" mass="16399">MHYTNKEIFQHSNIELLDTIKTDRNKVRIDHAKKELARRNLTKEQEYKLNTEYIQYKKNQKQRAETSLTNEEFLTFFILPFFIAKNKNDQFSESEMDRFKKHGFNKKIKQATIAKTIGFIFWFFILVIVAVIARNM</sequence>
<evidence type="ECO:0000313" key="2">
    <source>
        <dbReference type="EMBL" id="SNR14155.1"/>
    </source>
</evidence>
<dbReference type="AlphaFoldDB" id="A0A238U538"/>
<evidence type="ECO:0000256" key="1">
    <source>
        <dbReference type="SAM" id="Phobius"/>
    </source>
</evidence>
<dbReference type="RefSeq" id="WP_095069019.1">
    <property type="nucleotide sequence ID" value="NZ_LT899436.1"/>
</dbReference>
<evidence type="ECO:0000313" key="3">
    <source>
        <dbReference type="Proteomes" id="UP000215214"/>
    </source>
</evidence>
<protein>
    <submittedName>
        <fullName evidence="2">Uncharacterized protein</fullName>
    </submittedName>
</protein>
<dbReference type="Proteomes" id="UP000215214">
    <property type="component" value="Chromosome TJEJU"/>
</dbReference>
<organism evidence="2 3">
    <name type="scientific">Tenacibaculum jejuense</name>
    <dbReference type="NCBI Taxonomy" id="584609"/>
    <lineage>
        <taxon>Bacteria</taxon>
        <taxon>Pseudomonadati</taxon>
        <taxon>Bacteroidota</taxon>
        <taxon>Flavobacteriia</taxon>
        <taxon>Flavobacteriales</taxon>
        <taxon>Flavobacteriaceae</taxon>
        <taxon>Tenacibaculum</taxon>
    </lineage>
</organism>
<keyword evidence="3" id="KW-1185">Reference proteome</keyword>
<gene>
    <name evidence="2" type="ORF">TJEJU_0356</name>
</gene>
<keyword evidence="1" id="KW-0472">Membrane</keyword>
<keyword evidence="1" id="KW-1133">Transmembrane helix</keyword>
<keyword evidence="1" id="KW-0812">Transmembrane</keyword>
<accession>A0A238U538</accession>
<dbReference type="EMBL" id="LT899436">
    <property type="protein sequence ID" value="SNR14155.1"/>
    <property type="molecule type" value="Genomic_DNA"/>
</dbReference>
<feature type="transmembrane region" description="Helical" evidence="1">
    <location>
        <begin position="113"/>
        <end position="133"/>
    </location>
</feature>
<reference evidence="2 3" key="1">
    <citation type="submission" date="2017-07" db="EMBL/GenBank/DDBJ databases">
        <authorList>
            <person name="Sun Z.S."/>
            <person name="Albrecht U."/>
            <person name="Echele G."/>
            <person name="Lee C.C."/>
        </authorList>
    </citation>
    <scope>NUCLEOTIDE SEQUENCE [LARGE SCALE GENOMIC DNA]</scope>
    <source>
        <strain evidence="3">type strain: KCTC 22618</strain>
    </source>
</reference>
<dbReference type="KEGG" id="tje:TJEJU_0356"/>
<name>A0A238U538_9FLAO</name>